<comment type="caution">
    <text evidence="2">The sequence shown here is derived from an EMBL/GenBank/DDBJ whole genome shotgun (WGS) entry which is preliminary data.</text>
</comment>
<dbReference type="EMBL" id="NPEA01000007">
    <property type="protein sequence ID" value="PJZ76312.1"/>
    <property type="molecule type" value="Genomic_DNA"/>
</dbReference>
<feature type="transmembrane region" description="Helical" evidence="1">
    <location>
        <begin position="176"/>
        <end position="193"/>
    </location>
</feature>
<evidence type="ECO:0000313" key="2">
    <source>
        <dbReference type="EMBL" id="PJZ76312.1"/>
    </source>
</evidence>
<reference evidence="2 3" key="1">
    <citation type="submission" date="2017-07" db="EMBL/GenBank/DDBJ databases">
        <title>Leptospira spp. isolated from tropical soils.</title>
        <authorList>
            <person name="Thibeaux R."/>
            <person name="Iraola G."/>
            <person name="Ferres I."/>
            <person name="Bierque E."/>
            <person name="Girault D."/>
            <person name="Soupe-Gilbert M.-E."/>
            <person name="Picardeau M."/>
            <person name="Goarant C."/>
        </authorList>
    </citation>
    <scope>NUCLEOTIDE SEQUENCE [LARGE SCALE GENOMIC DNA]</scope>
    <source>
        <strain evidence="2 3">ES4-C-A1</strain>
    </source>
</reference>
<protein>
    <submittedName>
        <fullName evidence="2">Uncharacterized protein</fullName>
    </submittedName>
</protein>
<dbReference type="RefSeq" id="WP_100769017.1">
    <property type="nucleotide sequence ID" value="NZ_NPEA01000007.1"/>
</dbReference>
<dbReference type="Proteomes" id="UP000231843">
    <property type="component" value="Unassembled WGS sequence"/>
</dbReference>
<name>A0A2M9ZW65_9LEPT</name>
<keyword evidence="3" id="KW-1185">Reference proteome</keyword>
<feature type="transmembrane region" description="Helical" evidence="1">
    <location>
        <begin position="94"/>
        <end position="118"/>
    </location>
</feature>
<organism evidence="2 3">
    <name type="scientific">Leptospira neocaledonica</name>
    <dbReference type="NCBI Taxonomy" id="2023192"/>
    <lineage>
        <taxon>Bacteria</taxon>
        <taxon>Pseudomonadati</taxon>
        <taxon>Spirochaetota</taxon>
        <taxon>Spirochaetia</taxon>
        <taxon>Leptospirales</taxon>
        <taxon>Leptospiraceae</taxon>
        <taxon>Leptospira</taxon>
    </lineage>
</organism>
<keyword evidence="1" id="KW-1133">Transmembrane helix</keyword>
<proteinExistence type="predicted"/>
<gene>
    <name evidence="2" type="ORF">CH365_13030</name>
</gene>
<evidence type="ECO:0000313" key="3">
    <source>
        <dbReference type="Proteomes" id="UP000231843"/>
    </source>
</evidence>
<accession>A0A2M9ZW65</accession>
<dbReference type="AlphaFoldDB" id="A0A2M9ZW65"/>
<keyword evidence="1" id="KW-0472">Membrane</keyword>
<feature type="transmembrane region" description="Helical" evidence="1">
    <location>
        <begin position="138"/>
        <end position="156"/>
    </location>
</feature>
<sequence>MILIKALVEIVKTKNMKLILVAYLLHSLINFLISNDPGAFASYSVIVELLSWRIAITLSTLLFVIYFILKTFYELAKYPSSNEQEVETFFDFSFRLIGFSLIFFLFSFATVFLINITFLRGEESIFNMKVVDSLFKRGIGFAYMLFLSIIIVTRQVRRLLQNFLQALKNENMRTKLWVWFSLDLFAFVIEYSPVISNGIVIWLEGTIILVFNIAMIVYFARKCGELLSLGEY</sequence>
<feature type="transmembrane region" description="Helical" evidence="1">
    <location>
        <begin position="199"/>
        <end position="220"/>
    </location>
</feature>
<evidence type="ECO:0000256" key="1">
    <source>
        <dbReference type="SAM" id="Phobius"/>
    </source>
</evidence>
<keyword evidence="1" id="KW-0812">Transmembrane</keyword>
<feature type="transmembrane region" description="Helical" evidence="1">
    <location>
        <begin position="51"/>
        <end position="73"/>
    </location>
</feature>